<reference evidence="2" key="1">
    <citation type="submission" date="2021-07" db="EMBL/GenBank/DDBJ databases">
        <authorList>
            <person name="Catto M.A."/>
            <person name="Jacobson A."/>
            <person name="Kennedy G."/>
            <person name="Labadie P."/>
            <person name="Hunt B.G."/>
            <person name="Srinivasan R."/>
        </authorList>
    </citation>
    <scope>NUCLEOTIDE SEQUENCE</scope>
    <source>
        <strain evidence="2">PL_HMW_Pooled</strain>
        <tissue evidence="2">Head</tissue>
    </source>
</reference>
<dbReference type="PANTHER" id="PTHR21512:SF5">
    <property type="entry name" value="TRAFFICKING PROTEIN PARTICLE COMPLEX SUBUNIT 9"/>
    <property type="match status" value="1"/>
</dbReference>
<keyword evidence="3" id="KW-1185">Reference proteome</keyword>
<accession>A0AAE1HFN7</accession>
<dbReference type="EMBL" id="JAHWGI010001006">
    <property type="protein sequence ID" value="KAK3920489.1"/>
    <property type="molecule type" value="Genomic_DNA"/>
</dbReference>
<keyword evidence="1" id="KW-0732">Signal</keyword>
<organism evidence="2 3">
    <name type="scientific">Frankliniella fusca</name>
    <dbReference type="NCBI Taxonomy" id="407009"/>
    <lineage>
        <taxon>Eukaryota</taxon>
        <taxon>Metazoa</taxon>
        <taxon>Ecdysozoa</taxon>
        <taxon>Arthropoda</taxon>
        <taxon>Hexapoda</taxon>
        <taxon>Insecta</taxon>
        <taxon>Pterygota</taxon>
        <taxon>Neoptera</taxon>
        <taxon>Paraneoptera</taxon>
        <taxon>Thysanoptera</taxon>
        <taxon>Terebrantia</taxon>
        <taxon>Thripoidea</taxon>
        <taxon>Thripidae</taxon>
        <taxon>Frankliniella</taxon>
    </lineage>
</organism>
<dbReference type="GO" id="GO:0005802">
    <property type="term" value="C:trans-Golgi network"/>
    <property type="evidence" value="ECO:0007669"/>
    <property type="project" value="TreeGrafter"/>
</dbReference>
<evidence type="ECO:0000313" key="3">
    <source>
        <dbReference type="Proteomes" id="UP001219518"/>
    </source>
</evidence>
<feature type="signal peptide" evidence="1">
    <location>
        <begin position="1"/>
        <end position="24"/>
    </location>
</feature>
<name>A0AAE1HFN7_9NEOP</name>
<evidence type="ECO:0000313" key="2">
    <source>
        <dbReference type="EMBL" id="KAK3920489.1"/>
    </source>
</evidence>
<dbReference type="InterPro" id="IPR013935">
    <property type="entry name" value="Trs120_TRAPPC9"/>
</dbReference>
<sequence>MFEAVWKTFLLFLWLAELGIDITSIPMRSSVSYILSSPAPDTRMSHPDYDQIAQDHASILILVHHQEGLLKPKSFSKVWDKIRRVNHTKVNDSAGITRQVYVRYVKDYPVESNDWGEFQTHRRLLGLITVGQYESQTDLNEICRFHESLKVRYTTTLYDSRCILFGKENEDLKTPSNFKSLPLWYSDVESCTDLESQVSELLNSLFWVLESKRQLLADATLQQDNARQFNGSQFFTQVVKECCMKCDPF</sequence>
<reference evidence="2" key="2">
    <citation type="journal article" date="2023" name="BMC Genomics">
        <title>Pest status, molecular evolution, and epigenetic factors derived from the genome assembly of Frankliniella fusca, a thysanopteran phytovirus vector.</title>
        <authorList>
            <person name="Catto M.A."/>
            <person name="Labadie P.E."/>
            <person name="Jacobson A.L."/>
            <person name="Kennedy G.G."/>
            <person name="Srinivasan R."/>
            <person name="Hunt B.G."/>
        </authorList>
    </citation>
    <scope>NUCLEOTIDE SEQUENCE</scope>
    <source>
        <strain evidence="2">PL_HMW_Pooled</strain>
    </source>
</reference>
<dbReference type="PANTHER" id="PTHR21512">
    <property type="entry name" value="TRAFFICKING PROTEIN PARTICLE COMPLEX SUBUNIT 9"/>
    <property type="match status" value="1"/>
</dbReference>
<gene>
    <name evidence="2" type="ORF">KUF71_009760</name>
</gene>
<dbReference type="Proteomes" id="UP001219518">
    <property type="component" value="Unassembled WGS sequence"/>
</dbReference>
<dbReference type="AlphaFoldDB" id="A0AAE1HFN7"/>
<evidence type="ECO:0000256" key="1">
    <source>
        <dbReference type="SAM" id="SignalP"/>
    </source>
</evidence>
<comment type="caution">
    <text evidence="2">The sequence shown here is derived from an EMBL/GenBank/DDBJ whole genome shotgun (WGS) entry which is preliminary data.</text>
</comment>
<proteinExistence type="predicted"/>
<feature type="chain" id="PRO_5041968677" evidence="1">
    <location>
        <begin position="25"/>
        <end position="249"/>
    </location>
</feature>
<protein>
    <submittedName>
        <fullName evidence="2">Protein brunelleschi</fullName>
    </submittedName>
</protein>